<name>A0AAW1HUA1_POPJA</name>
<comment type="caution">
    <text evidence="1">Lacks conserved residue(s) required for the propagation of feature annotation.</text>
</comment>
<dbReference type="GO" id="GO:0016020">
    <property type="term" value="C:membrane"/>
    <property type="evidence" value="ECO:0007669"/>
    <property type="project" value="UniProtKB-SubCell"/>
</dbReference>
<evidence type="ECO:0000313" key="2">
    <source>
        <dbReference type="EMBL" id="KAK9680250.1"/>
    </source>
</evidence>
<organism evidence="2 3">
    <name type="scientific">Popillia japonica</name>
    <name type="common">Japanese beetle</name>
    <dbReference type="NCBI Taxonomy" id="7064"/>
    <lineage>
        <taxon>Eukaryota</taxon>
        <taxon>Metazoa</taxon>
        <taxon>Ecdysozoa</taxon>
        <taxon>Arthropoda</taxon>
        <taxon>Hexapoda</taxon>
        <taxon>Insecta</taxon>
        <taxon>Pterygota</taxon>
        <taxon>Neoptera</taxon>
        <taxon>Endopterygota</taxon>
        <taxon>Coleoptera</taxon>
        <taxon>Polyphaga</taxon>
        <taxon>Scarabaeiformia</taxon>
        <taxon>Scarabaeidae</taxon>
        <taxon>Rutelinae</taxon>
        <taxon>Popillia</taxon>
    </lineage>
</organism>
<protein>
    <recommendedName>
        <fullName evidence="1">Pecanex-like protein</fullName>
    </recommendedName>
</protein>
<dbReference type="PANTHER" id="PTHR12372:SF7">
    <property type="entry name" value="PROTEIN PECANEX"/>
    <property type="match status" value="1"/>
</dbReference>
<sequence>MWCILGSLGFLLHYIIPQLRKQLPWLCIARPVLRSQEHDQYQVRGPAKVMWFGLKWFTFICVSLSGIFYIRCCLLPN</sequence>
<dbReference type="InterPro" id="IPR039797">
    <property type="entry name" value="Pecanex"/>
</dbReference>
<proteinExistence type="inferred from homology"/>
<gene>
    <name evidence="2" type="ORF">QE152_g39245</name>
</gene>
<keyword evidence="3" id="KW-1185">Reference proteome</keyword>
<reference evidence="2 3" key="1">
    <citation type="journal article" date="2024" name="BMC Genomics">
        <title>De novo assembly and annotation of Popillia japonica's genome with initial clues to its potential as an invasive pest.</title>
        <authorList>
            <person name="Cucini C."/>
            <person name="Boschi S."/>
            <person name="Funari R."/>
            <person name="Cardaioli E."/>
            <person name="Iannotti N."/>
            <person name="Marturano G."/>
            <person name="Paoli F."/>
            <person name="Bruttini M."/>
            <person name="Carapelli A."/>
            <person name="Frati F."/>
            <person name="Nardi F."/>
        </authorList>
    </citation>
    <scope>NUCLEOTIDE SEQUENCE [LARGE SCALE GENOMIC DNA]</scope>
    <source>
        <strain evidence="2">DMR45628</strain>
    </source>
</reference>
<feature type="transmembrane region" description="Helical" evidence="1">
    <location>
        <begin position="53"/>
        <end position="74"/>
    </location>
</feature>
<comment type="similarity">
    <text evidence="1">Belongs to the pecanex family.</text>
</comment>
<dbReference type="Proteomes" id="UP001458880">
    <property type="component" value="Unassembled WGS sequence"/>
</dbReference>
<dbReference type="EMBL" id="JASPKY010000918">
    <property type="protein sequence ID" value="KAK9680250.1"/>
    <property type="molecule type" value="Genomic_DNA"/>
</dbReference>
<keyword evidence="1" id="KW-0472">Membrane</keyword>
<dbReference type="GO" id="GO:0007029">
    <property type="term" value="P:endoplasmic reticulum organization"/>
    <property type="evidence" value="ECO:0007669"/>
    <property type="project" value="TreeGrafter"/>
</dbReference>
<dbReference type="PANTHER" id="PTHR12372">
    <property type="entry name" value="PECANEX"/>
    <property type="match status" value="1"/>
</dbReference>
<keyword evidence="1" id="KW-1133">Transmembrane helix</keyword>
<evidence type="ECO:0000256" key="1">
    <source>
        <dbReference type="RuleBase" id="RU367089"/>
    </source>
</evidence>
<evidence type="ECO:0000313" key="3">
    <source>
        <dbReference type="Proteomes" id="UP001458880"/>
    </source>
</evidence>
<dbReference type="GO" id="GO:0005783">
    <property type="term" value="C:endoplasmic reticulum"/>
    <property type="evidence" value="ECO:0007669"/>
    <property type="project" value="TreeGrafter"/>
</dbReference>
<accession>A0AAW1HUA1</accession>
<dbReference type="AlphaFoldDB" id="A0AAW1HUA1"/>
<keyword evidence="1" id="KW-0812">Transmembrane</keyword>
<comment type="caution">
    <text evidence="2">The sequence shown here is derived from an EMBL/GenBank/DDBJ whole genome shotgun (WGS) entry which is preliminary data.</text>
</comment>
<comment type="subcellular location">
    <subcellularLocation>
        <location evidence="1">Membrane</location>
        <topology evidence="1">Multi-pass membrane protein</topology>
    </subcellularLocation>
</comment>